<dbReference type="EMBL" id="BAAAMK010000001">
    <property type="protein sequence ID" value="GAA1941157.1"/>
    <property type="molecule type" value="Genomic_DNA"/>
</dbReference>
<dbReference type="Pfam" id="PF02096">
    <property type="entry name" value="60KD_IMP"/>
    <property type="match status" value="1"/>
</dbReference>
<sequence>MDLYAFPPIAAVLDVAYALLMGLTDLLEPFAGGASAALAIVLVTLLVRAALIPVGVSQAKAERTRARLAPRLAELQRKHKANPERLQREMMALYAEEGTSPFAGCLPMLVQIPVVGVIYALFILPVIAGHPNDLLTHTLFGVPLGSSLAGSLAAGTATPATIAVFGAIVLLIALVGEVTRRAFRPVAAAGTASASSMLGTTDAAGGPNASSQLPGLAGMTNVLGLLQFVTAVVAVFVPLAAAIYLLVTVTWTLGQRLVLRRLYPAVPPAPPVTPPALPA</sequence>
<dbReference type="PANTHER" id="PTHR12428:SF65">
    <property type="entry name" value="CYTOCHROME C OXIDASE ASSEMBLY PROTEIN COX18, MITOCHONDRIAL"/>
    <property type="match status" value="1"/>
</dbReference>
<comment type="caution">
    <text evidence="19">The sequence shown here is derived from an EMBL/GenBank/DDBJ whole genome shotgun (WGS) entry which is preliminary data.</text>
</comment>
<keyword evidence="4" id="KW-0813">Transport</keyword>
<evidence type="ECO:0000259" key="18">
    <source>
        <dbReference type="Pfam" id="PF02096"/>
    </source>
</evidence>
<dbReference type="RefSeq" id="WP_157414966.1">
    <property type="nucleotide sequence ID" value="NZ_BAAAMK010000001.1"/>
</dbReference>
<comment type="function">
    <text evidence="11">Required for the insertion and/or proper folding and/or complex formation of integral membrane proteins into the membrane. Involved in integration of membrane proteins that insert both dependently and independently of the Sec translocase complex, as well as at least some lipoproteins. Aids folding of multispanning membrane proteins.</text>
</comment>
<keyword evidence="5" id="KW-1003">Cell membrane</keyword>
<evidence type="ECO:0000256" key="6">
    <source>
        <dbReference type="ARBA" id="ARBA00022692"/>
    </source>
</evidence>
<dbReference type="InterPro" id="IPR028055">
    <property type="entry name" value="YidC/Oxa/ALB_C"/>
</dbReference>
<keyword evidence="10" id="KW-0143">Chaperone</keyword>
<protein>
    <recommendedName>
        <fullName evidence="3">Membrane protein insertase YidC</fullName>
    </recommendedName>
    <alternativeName>
        <fullName evidence="15">Foldase YidC</fullName>
    </alternativeName>
    <alternativeName>
        <fullName evidence="14">Membrane integrase YidC</fullName>
    </alternativeName>
    <alternativeName>
        <fullName evidence="13">Membrane protein YidC</fullName>
    </alternativeName>
</protein>
<reference evidence="19 20" key="1">
    <citation type="journal article" date="2019" name="Int. J. Syst. Evol. Microbiol.">
        <title>The Global Catalogue of Microorganisms (GCM) 10K type strain sequencing project: providing services to taxonomists for standard genome sequencing and annotation.</title>
        <authorList>
            <consortium name="The Broad Institute Genomics Platform"/>
            <consortium name="The Broad Institute Genome Sequencing Center for Infectious Disease"/>
            <person name="Wu L."/>
            <person name="Ma J."/>
        </authorList>
    </citation>
    <scope>NUCLEOTIDE SEQUENCE [LARGE SCALE GENOMIC DNA]</scope>
    <source>
        <strain evidence="19 20">JCM 13584</strain>
    </source>
</reference>
<evidence type="ECO:0000256" key="4">
    <source>
        <dbReference type="ARBA" id="ARBA00022448"/>
    </source>
</evidence>
<keyword evidence="20" id="KW-1185">Reference proteome</keyword>
<evidence type="ECO:0000313" key="19">
    <source>
        <dbReference type="EMBL" id="GAA1941157.1"/>
    </source>
</evidence>
<comment type="similarity">
    <text evidence="2">Belongs to the OXA1/ALB3/YidC family. Type 1 subfamily.</text>
</comment>
<evidence type="ECO:0000256" key="1">
    <source>
        <dbReference type="ARBA" id="ARBA00004651"/>
    </source>
</evidence>
<evidence type="ECO:0000256" key="17">
    <source>
        <dbReference type="SAM" id="Phobius"/>
    </source>
</evidence>
<feature type="transmembrane region" description="Helical" evidence="17">
    <location>
        <begin position="225"/>
        <end position="253"/>
    </location>
</feature>
<feature type="transmembrane region" description="Helical" evidence="17">
    <location>
        <begin position="148"/>
        <end position="174"/>
    </location>
</feature>
<dbReference type="NCBIfam" id="TIGR03592">
    <property type="entry name" value="yidC_oxa1_cterm"/>
    <property type="match status" value="1"/>
</dbReference>
<dbReference type="Proteomes" id="UP001499954">
    <property type="component" value="Unassembled WGS sequence"/>
</dbReference>
<evidence type="ECO:0000256" key="11">
    <source>
        <dbReference type="ARBA" id="ARBA00025034"/>
    </source>
</evidence>
<evidence type="ECO:0000256" key="7">
    <source>
        <dbReference type="ARBA" id="ARBA00022927"/>
    </source>
</evidence>
<evidence type="ECO:0000256" key="8">
    <source>
        <dbReference type="ARBA" id="ARBA00022989"/>
    </source>
</evidence>
<dbReference type="PANTHER" id="PTHR12428">
    <property type="entry name" value="OXA1"/>
    <property type="match status" value="1"/>
</dbReference>
<evidence type="ECO:0000256" key="15">
    <source>
        <dbReference type="ARBA" id="ARBA00033342"/>
    </source>
</evidence>
<feature type="transmembrane region" description="Helical" evidence="17">
    <location>
        <begin position="186"/>
        <end position="205"/>
    </location>
</feature>
<feature type="domain" description="Membrane insertase YidC/Oxa/ALB C-terminal" evidence="18">
    <location>
        <begin position="37"/>
        <end position="260"/>
    </location>
</feature>
<keyword evidence="9 17" id="KW-0472">Membrane</keyword>
<comment type="subunit">
    <text evidence="12">Interacts with the Sec translocase complex via SecD. Specifically interacts with transmembrane segments of nascent integral membrane proteins during membrane integration.</text>
</comment>
<dbReference type="InterPro" id="IPR047196">
    <property type="entry name" value="YidC_ALB_C"/>
</dbReference>
<gene>
    <name evidence="19" type="ORF">GCM10009717_04300</name>
</gene>
<evidence type="ECO:0000256" key="16">
    <source>
        <dbReference type="RuleBase" id="RU003945"/>
    </source>
</evidence>
<keyword evidence="8 17" id="KW-1133">Transmembrane helix</keyword>
<keyword evidence="6 16" id="KW-0812">Transmembrane</keyword>
<evidence type="ECO:0000256" key="3">
    <source>
        <dbReference type="ARBA" id="ARBA00015325"/>
    </source>
</evidence>
<evidence type="ECO:0000256" key="10">
    <source>
        <dbReference type="ARBA" id="ARBA00023186"/>
    </source>
</evidence>
<evidence type="ECO:0000313" key="20">
    <source>
        <dbReference type="Proteomes" id="UP001499954"/>
    </source>
</evidence>
<evidence type="ECO:0000256" key="2">
    <source>
        <dbReference type="ARBA" id="ARBA00010527"/>
    </source>
</evidence>
<organism evidence="19 20">
    <name type="scientific">Agromyces allii</name>
    <dbReference type="NCBI Taxonomy" id="393607"/>
    <lineage>
        <taxon>Bacteria</taxon>
        <taxon>Bacillati</taxon>
        <taxon>Actinomycetota</taxon>
        <taxon>Actinomycetes</taxon>
        <taxon>Micrococcales</taxon>
        <taxon>Microbacteriaceae</taxon>
        <taxon>Agromyces</taxon>
    </lineage>
</organism>
<feature type="transmembrane region" description="Helical" evidence="17">
    <location>
        <begin position="34"/>
        <end position="56"/>
    </location>
</feature>
<accession>A0ABN2Q3Z2</accession>
<comment type="subcellular location">
    <subcellularLocation>
        <location evidence="1">Cell membrane</location>
        <topology evidence="1">Multi-pass membrane protein</topology>
    </subcellularLocation>
    <subcellularLocation>
        <location evidence="16">Membrane</location>
        <topology evidence="16">Multi-pass membrane protein</topology>
    </subcellularLocation>
</comment>
<dbReference type="CDD" id="cd20070">
    <property type="entry name" value="5TM_YidC_Alb3"/>
    <property type="match status" value="1"/>
</dbReference>
<evidence type="ECO:0000256" key="12">
    <source>
        <dbReference type="ARBA" id="ARBA00026028"/>
    </source>
</evidence>
<proteinExistence type="inferred from homology"/>
<evidence type="ECO:0000256" key="14">
    <source>
        <dbReference type="ARBA" id="ARBA00033245"/>
    </source>
</evidence>
<keyword evidence="7" id="KW-0653">Protein transport</keyword>
<feature type="transmembrane region" description="Helical" evidence="17">
    <location>
        <begin position="108"/>
        <end position="128"/>
    </location>
</feature>
<evidence type="ECO:0000256" key="5">
    <source>
        <dbReference type="ARBA" id="ARBA00022475"/>
    </source>
</evidence>
<evidence type="ECO:0000256" key="13">
    <source>
        <dbReference type="ARBA" id="ARBA00031538"/>
    </source>
</evidence>
<dbReference type="InterPro" id="IPR001708">
    <property type="entry name" value="YidC/ALB3/OXA1/COX18"/>
</dbReference>
<evidence type="ECO:0000256" key="9">
    <source>
        <dbReference type="ARBA" id="ARBA00023136"/>
    </source>
</evidence>
<name>A0ABN2Q3Z2_9MICO</name>